<dbReference type="AlphaFoldDB" id="A0A2A2KM40"/>
<gene>
    <name evidence="1" type="ORF">WR25_10171</name>
</gene>
<name>A0A2A2KM40_9BILA</name>
<protein>
    <submittedName>
        <fullName evidence="1">Uncharacterized protein</fullName>
    </submittedName>
</protein>
<accession>A0A2A2KM40</accession>
<keyword evidence="2" id="KW-1185">Reference proteome</keyword>
<comment type="caution">
    <text evidence="1">The sequence shown here is derived from an EMBL/GenBank/DDBJ whole genome shotgun (WGS) entry which is preliminary data.</text>
</comment>
<dbReference type="Proteomes" id="UP000218231">
    <property type="component" value="Unassembled WGS sequence"/>
</dbReference>
<proteinExistence type="predicted"/>
<evidence type="ECO:0000313" key="1">
    <source>
        <dbReference type="EMBL" id="PAV74957.1"/>
    </source>
</evidence>
<evidence type="ECO:0000313" key="2">
    <source>
        <dbReference type="Proteomes" id="UP000218231"/>
    </source>
</evidence>
<reference evidence="1 2" key="1">
    <citation type="journal article" date="2017" name="Curr. Biol.">
        <title>Genome architecture and evolution of a unichromosomal asexual nematode.</title>
        <authorList>
            <person name="Fradin H."/>
            <person name="Zegar C."/>
            <person name="Gutwein M."/>
            <person name="Lucas J."/>
            <person name="Kovtun M."/>
            <person name="Corcoran D."/>
            <person name="Baugh L.R."/>
            <person name="Kiontke K."/>
            <person name="Gunsalus K."/>
            <person name="Fitch D.H."/>
            <person name="Piano F."/>
        </authorList>
    </citation>
    <scope>NUCLEOTIDE SEQUENCE [LARGE SCALE GENOMIC DNA]</scope>
    <source>
        <strain evidence="1">PF1309</strain>
    </source>
</reference>
<sequence length="362" mass="42324">MRGFMNPRFVPHGRGYKRGTGGYSRHSAHFPATGSHAVENPDVRDLFKLDLEMIPKPTFSKEVLDLEDGRLQWIHDKLAQFGRLSCRDLFVRLLYDAAEQSETARLLFPSYKAMEEFIDERTLMFEVSRFDEPHTNMLANRGFGDRVGVTRIAQYIRRNDQEGVQTRIQRLYEDLIEPEPTFPFELMFREQFVQRDPADTSDVVPQNSNVNDKELQSRFDDMYLFDSIKHRRFQGKTDFETVKPFFLFYLTKLSNIFVITDQEFISLHPSASSIPSLFLTSLHPKPVSSNKYYHDRSREFLFTNCRVTSTARNYIKVLIEDDPQFEGFFVYVLGHRVSFMGKHMNAEVGIDSRVGFNIINLF</sequence>
<dbReference type="EMBL" id="LIAE01008246">
    <property type="protein sequence ID" value="PAV74957.1"/>
    <property type="molecule type" value="Genomic_DNA"/>
</dbReference>
<organism evidence="1 2">
    <name type="scientific">Diploscapter pachys</name>
    <dbReference type="NCBI Taxonomy" id="2018661"/>
    <lineage>
        <taxon>Eukaryota</taxon>
        <taxon>Metazoa</taxon>
        <taxon>Ecdysozoa</taxon>
        <taxon>Nematoda</taxon>
        <taxon>Chromadorea</taxon>
        <taxon>Rhabditida</taxon>
        <taxon>Rhabditina</taxon>
        <taxon>Rhabditomorpha</taxon>
        <taxon>Rhabditoidea</taxon>
        <taxon>Rhabditidae</taxon>
        <taxon>Diploscapter</taxon>
    </lineage>
</organism>